<protein>
    <recommendedName>
        <fullName evidence="4">Lipoprotein</fullName>
    </recommendedName>
</protein>
<sequence>MKAKRILTLALAALMVFSLTACVKKNNTTQPGDTAGMEVTADPSTPEGTVKIVFDAFKDKDAKTLNENVEISLGSEFGALSGLTSNDNQLLTDAQDPESQELLTNLTEDFSYKILDSQTNGDEATVKVQVTNRDLSQIINKLIGEEPSEDRFLNLVKEAKGKTTTTELELPVVNKNGKWTVNLDTNAVNAVFGNIMSADILNAIKDSLKNQQN</sequence>
<evidence type="ECO:0008006" key="4">
    <source>
        <dbReference type="Google" id="ProtNLM"/>
    </source>
</evidence>
<keyword evidence="1" id="KW-0732">Signal</keyword>
<reference evidence="2 3" key="1">
    <citation type="submission" date="2020-07" db="EMBL/GenBank/DDBJ databases">
        <title>Organ Donor 1.</title>
        <authorList>
            <person name="Marsh A.J."/>
            <person name="Azcarate-Peril M.A."/>
        </authorList>
    </citation>
    <scope>NUCLEOTIDE SEQUENCE [LARGE SCALE GENOMIC DNA]</scope>
    <source>
        <strain evidence="2 3">AMC0717</strain>
    </source>
</reference>
<dbReference type="RefSeq" id="WP_090412409.1">
    <property type="nucleotide sequence ID" value="NZ_CAJKZB010000009.1"/>
</dbReference>
<comment type="caution">
    <text evidence="2">The sequence shown here is derived from an EMBL/GenBank/DDBJ whole genome shotgun (WGS) entry which is preliminary data.</text>
</comment>
<gene>
    <name evidence="2" type="ORF">H0N91_04180</name>
</gene>
<organism evidence="2 3">
    <name type="scientific">Eubacterium callanderi</name>
    <dbReference type="NCBI Taxonomy" id="53442"/>
    <lineage>
        <taxon>Bacteria</taxon>
        <taxon>Bacillati</taxon>
        <taxon>Bacillota</taxon>
        <taxon>Clostridia</taxon>
        <taxon>Eubacteriales</taxon>
        <taxon>Eubacteriaceae</taxon>
        <taxon>Eubacterium</taxon>
    </lineage>
</organism>
<evidence type="ECO:0000313" key="2">
    <source>
        <dbReference type="EMBL" id="NZA37357.1"/>
    </source>
</evidence>
<evidence type="ECO:0000256" key="1">
    <source>
        <dbReference type="SAM" id="SignalP"/>
    </source>
</evidence>
<proteinExistence type="predicted"/>
<dbReference type="EMBL" id="JACCKS010000004">
    <property type="protein sequence ID" value="NZA37357.1"/>
    <property type="molecule type" value="Genomic_DNA"/>
</dbReference>
<feature type="signal peptide" evidence="1">
    <location>
        <begin position="1"/>
        <end position="21"/>
    </location>
</feature>
<feature type="chain" id="PRO_5044058583" description="Lipoprotein" evidence="1">
    <location>
        <begin position="22"/>
        <end position="213"/>
    </location>
</feature>
<dbReference type="PROSITE" id="PS51257">
    <property type="entry name" value="PROKAR_LIPOPROTEIN"/>
    <property type="match status" value="1"/>
</dbReference>
<accession>A0A1I5J650</accession>
<dbReference type="Proteomes" id="UP000586254">
    <property type="component" value="Unassembled WGS sequence"/>
</dbReference>
<evidence type="ECO:0000313" key="3">
    <source>
        <dbReference type="Proteomes" id="UP000586254"/>
    </source>
</evidence>
<dbReference type="AlphaFoldDB" id="A0A1I5J650"/>
<name>A0A1I5J650_9FIRM</name>